<keyword evidence="3" id="KW-1185">Reference proteome</keyword>
<comment type="caution">
    <text evidence="2">The sequence shown here is derived from an EMBL/GenBank/DDBJ whole genome shotgun (WGS) entry which is preliminary data.</text>
</comment>
<protein>
    <recommendedName>
        <fullName evidence="1">GYF domain-containing protein</fullName>
    </recommendedName>
</protein>
<dbReference type="Proteomes" id="UP000286235">
    <property type="component" value="Unassembled WGS sequence"/>
</dbReference>
<gene>
    <name evidence="2" type="ORF">Cdeb_01324</name>
</gene>
<dbReference type="RefSeq" id="WP_120669283.1">
    <property type="nucleotide sequence ID" value="NZ_AZRV01000035.1"/>
</dbReference>
<accession>A0A420VDZ4</accession>
<sequence>MTKEAITYLYREHITPVGDGEEYPKEQSGPLKKELLNMAQDSDYMGILEKMNSLLDRYSFSEGPNLDIAGIYHDVILMKDLKDEEDKIKFGNTVATSKTPEMLVANTLFSDNFARRQILEDWTSIAPIGYDHFVMSQPRMFRTPEEAADEPLFKNRNVVEEIFVMHDQLNTVYAFDITIPQLDNGLPITAYVWEDLFGKIGFYGMYVPDDFKTYEQPLEWWAEQDYLYDIAEEEREKYYKDLEEKGKITEEQIEQWFDSGY</sequence>
<dbReference type="PROSITE" id="PS50829">
    <property type="entry name" value="GYF"/>
    <property type="match status" value="1"/>
</dbReference>
<organism evidence="2 3">
    <name type="scientific">Caldibacillus debilis GB1</name>
    <dbReference type="NCBI Taxonomy" id="1339248"/>
    <lineage>
        <taxon>Bacteria</taxon>
        <taxon>Bacillati</taxon>
        <taxon>Bacillota</taxon>
        <taxon>Bacilli</taxon>
        <taxon>Bacillales</taxon>
        <taxon>Bacillaceae</taxon>
        <taxon>Caldibacillus</taxon>
    </lineage>
</organism>
<evidence type="ECO:0000313" key="3">
    <source>
        <dbReference type="Proteomes" id="UP000286235"/>
    </source>
</evidence>
<name>A0A420VDZ4_9BACI</name>
<reference evidence="2 3" key="1">
    <citation type="submission" date="2013-12" db="EMBL/GenBank/DDBJ databases">
        <title>Genome and proteome characterization of Caldibacillus debilis GB1 derived from a cellulolytic aero-tolerant co-culture.</title>
        <authorList>
            <person name="Wushke S.T."/>
            <person name="Zhang X."/>
            <person name="Fristensky B."/>
            <person name="Wilkins J.A."/>
            <person name="Levin D.B."/>
            <person name="Sparling R."/>
        </authorList>
    </citation>
    <scope>NUCLEOTIDE SEQUENCE [LARGE SCALE GENOMIC DNA]</scope>
    <source>
        <strain evidence="2 3">GB1</strain>
    </source>
</reference>
<dbReference type="AlphaFoldDB" id="A0A420VDZ4"/>
<dbReference type="InterPro" id="IPR003169">
    <property type="entry name" value="GYF"/>
</dbReference>
<proteinExistence type="predicted"/>
<feature type="domain" description="GYF" evidence="1">
    <location>
        <begin position="234"/>
        <end position="261"/>
    </location>
</feature>
<dbReference type="EMBL" id="AZRV01000035">
    <property type="protein sequence ID" value="RKO61829.1"/>
    <property type="molecule type" value="Genomic_DNA"/>
</dbReference>
<evidence type="ECO:0000259" key="1">
    <source>
        <dbReference type="PROSITE" id="PS50829"/>
    </source>
</evidence>
<evidence type="ECO:0000313" key="2">
    <source>
        <dbReference type="EMBL" id="RKO61829.1"/>
    </source>
</evidence>